<protein>
    <submittedName>
        <fullName evidence="2">Glutaredoxin</fullName>
    </submittedName>
</protein>
<dbReference type="InterPro" id="IPR011911">
    <property type="entry name" value="GlrX_YruB"/>
</dbReference>
<dbReference type="CDD" id="cd02976">
    <property type="entry name" value="NrdH"/>
    <property type="match status" value="1"/>
</dbReference>
<dbReference type="SUPFAM" id="SSF52833">
    <property type="entry name" value="Thioredoxin-like"/>
    <property type="match status" value="1"/>
</dbReference>
<dbReference type="OrthoDB" id="197796at2157"/>
<organism evidence="2 3">
    <name type="scientific">Methanocella paludicola (strain DSM 17711 / JCM 13418 / NBRC 101707 / SANAE)</name>
    <dbReference type="NCBI Taxonomy" id="304371"/>
    <lineage>
        <taxon>Archaea</taxon>
        <taxon>Methanobacteriati</taxon>
        <taxon>Methanobacteriota</taxon>
        <taxon>Stenosarchaea group</taxon>
        <taxon>Methanomicrobia</taxon>
        <taxon>Methanocellales</taxon>
        <taxon>Methanocellaceae</taxon>
        <taxon>Methanocella</taxon>
    </lineage>
</organism>
<dbReference type="RefSeq" id="WP_012899371.1">
    <property type="nucleotide sequence ID" value="NC_013665.1"/>
</dbReference>
<evidence type="ECO:0000259" key="1">
    <source>
        <dbReference type="Pfam" id="PF00462"/>
    </source>
</evidence>
<dbReference type="PANTHER" id="PTHR34386:SF1">
    <property type="entry name" value="GLUTAREDOXIN-LIKE PROTEIN NRDH"/>
    <property type="match status" value="1"/>
</dbReference>
<dbReference type="KEGG" id="mpd:MCP_0619"/>
<feature type="domain" description="Glutaredoxin" evidence="1">
    <location>
        <begin position="4"/>
        <end position="62"/>
    </location>
</feature>
<dbReference type="Proteomes" id="UP000001882">
    <property type="component" value="Chromosome"/>
</dbReference>
<dbReference type="AlphaFoldDB" id="D1YW69"/>
<dbReference type="GO" id="GO:0009055">
    <property type="term" value="F:electron transfer activity"/>
    <property type="evidence" value="ECO:0007669"/>
    <property type="project" value="TreeGrafter"/>
</dbReference>
<dbReference type="Gene3D" id="3.40.30.10">
    <property type="entry name" value="Glutaredoxin"/>
    <property type="match status" value="1"/>
</dbReference>
<accession>D1YW69</accession>
<proteinExistence type="predicted"/>
<dbReference type="GO" id="GO:0045454">
    <property type="term" value="P:cell redox homeostasis"/>
    <property type="evidence" value="ECO:0007669"/>
    <property type="project" value="TreeGrafter"/>
</dbReference>
<dbReference type="InterPro" id="IPR002109">
    <property type="entry name" value="Glutaredoxin"/>
</dbReference>
<dbReference type="PROSITE" id="PS51354">
    <property type="entry name" value="GLUTAREDOXIN_2"/>
    <property type="match status" value="1"/>
</dbReference>
<reference evidence="2 3" key="2">
    <citation type="journal article" date="2008" name="Int. J. Syst. Evol. Microbiol.">
        <title>Methanocella paludicola gen. nov., sp. nov., a methane-producing archaeon, the first isolate of the lineage 'Rice Cluster I', and proposal of the new archaeal order Methanocellales ord. nov.</title>
        <authorList>
            <person name="Sakai S."/>
            <person name="Imachi H."/>
            <person name="Hanada S."/>
            <person name="Ohashi A."/>
            <person name="Harada H."/>
            <person name="Kamagata Y."/>
        </authorList>
    </citation>
    <scope>NUCLEOTIDE SEQUENCE [LARGE SCALE GENOMIC DNA]</scope>
    <source>
        <strain evidence="3">DSM 17711 / JCM 13418 / NBRC 101707 / SANAE</strain>
    </source>
</reference>
<dbReference type="NCBIfam" id="TIGR02196">
    <property type="entry name" value="GlrX_YruB"/>
    <property type="match status" value="1"/>
</dbReference>
<dbReference type="Pfam" id="PF00462">
    <property type="entry name" value="Glutaredoxin"/>
    <property type="match status" value="1"/>
</dbReference>
<dbReference type="GeneID" id="8680677"/>
<evidence type="ECO:0000313" key="2">
    <source>
        <dbReference type="EMBL" id="BAI60691.1"/>
    </source>
</evidence>
<dbReference type="eggNOG" id="arCOG02607">
    <property type="taxonomic scope" value="Archaea"/>
</dbReference>
<dbReference type="InterPro" id="IPR036249">
    <property type="entry name" value="Thioredoxin-like_sf"/>
</dbReference>
<keyword evidence="3" id="KW-1185">Reference proteome</keyword>
<name>D1YW69_METPS</name>
<reference evidence="3" key="3">
    <citation type="journal article" date="2011" name="PLoS ONE">
        <title>Genome sequence of a mesophilic hydrogenotrophic methanogen Methanocella paludicola, the first cultivated representative of the order Methanocellales.</title>
        <authorList>
            <person name="Sakai S."/>
            <person name="Takaki Y."/>
            <person name="Shimamura S."/>
            <person name="Sekine M."/>
            <person name="Tajima T."/>
            <person name="Kosugi H."/>
            <person name="Ichikawa N."/>
            <person name="Tasumi E."/>
            <person name="Hiraki A.T."/>
            <person name="Shimizu A."/>
            <person name="Kato Y."/>
            <person name="Nishiko R."/>
            <person name="Mori K."/>
            <person name="Fujita N."/>
            <person name="Imachi H."/>
            <person name="Takai K."/>
        </authorList>
    </citation>
    <scope>NUCLEOTIDE SEQUENCE [LARGE SCALE GENOMIC DNA]</scope>
    <source>
        <strain evidence="3">DSM 17711 / JCM 13418 / NBRC 101707 / SANAE</strain>
    </source>
</reference>
<evidence type="ECO:0000313" key="3">
    <source>
        <dbReference type="Proteomes" id="UP000001882"/>
    </source>
</evidence>
<dbReference type="InterPro" id="IPR051548">
    <property type="entry name" value="Grx-like_ET"/>
</dbReference>
<reference evidence="2 3" key="1">
    <citation type="journal article" date="2007" name="Appl. Environ. Microbiol.">
        <title>Isolation of key methanogens for global methane emission from rice paddy fields: a novel isolate affiliated with the clone cluster rice cluster I.</title>
        <authorList>
            <person name="Sakai S."/>
            <person name="Imachi H."/>
            <person name="Sekiguchi Y."/>
            <person name="Ohashi A."/>
            <person name="Harada H."/>
            <person name="Kamagata Y."/>
        </authorList>
    </citation>
    <scope>NUCLEOTIDE SEQUENCE [LARGE SCALE GENOMIC DNA]</scope>
    <source>
        <strain evidence="3">DSM 17711 / JCM 13418 / NBRC 101707 / SANAE</strain>
    </source>
</reference>
<dbReference type="STRING" id="304371.MCP_0619"/>
<sequence>MKKIKIYSQPTCPDCNRVKAYLDKKGVSYEDINVRKDKKAMDEMVKRYGIRVTPVVVIGDRVMVGFNVPKIDKFLGAQD</sequence>
<dbReference type="EMBL" id="AP011532">
    <property type="protein sequence ID" value="BAI60691.1"/>
    <property type="molecule type" value="Genomic_DNA"/>
</dbReference>
<gene>
    <name evidence="2" type="ordered locus">MCP_0619</name>
</gene>
<dbReference type="PANTHER" id="PTHR34386">
    <property type="entry name" value="GLUTAREDOXIN"/>
    <property type="match status" value="1"/>
</dbReference>
<dbReference type="InParanoid" id="D1YW69"/>